<feature type="domain" description="CheW-like" evidence="1">
    <location>
        <begin position="15"/>
        <end position="158"/>
    </location>
</feature>
<dbReference type="PROSITE" id="PS50851">
    <property type="entry name" value="CHEW"/>
    <property type="match status" value="1"/>
</dbReference>
<dbReference type="GO" id="GO:0007165">
    <property type="term" value="P:signal transduction"/>
    <property type="evidence" value="ECO:0007669"/>
    <property type="project" value="InterPro"/>
</dbReference>
<reference evidence="2 3" key="1">
    <citation type="submission" date="2019-03" db="EMBL/GenBank/DDBJ databases">
        <title>Genomic Encyclopedia of Type Strains, Phase IV (KMG-IV): sequencing the most valuable type-strain genomes for metagenomic binning, comparative biology and taxonomic classification.</title>
        <authorList>
            <person name="Goeker M."/>
        </authorList>
    </citation>
    <scope>NUCLEOTIDE SEQUENCE [LARGE SCALE GENOMIC DNA]</scope>
    <source>
        <strain evidence="2 3">DSM 28679</strain>
    </source>
</reference>
<dbReference type="Proteomes" id="UP000294575">
    <property type="component" value="Unassembled WGS sequence"/>
</dbReference>
<protein>
    <submittedName>
        <fullName evidence="2">Chemosensory pili system protein ChpC</fullName>
    </submittedName>
</protein>
<dbReference type="InterPro" id="IPR002545">
    <property type="entry name" value="CheW-lke_dom"/>
</dbReference>
<sequence>MPEQASLEYQAEQQQMTGLMLALSDRTLLVPNTAVAELVAWQPADDLPGGVQRDGLVGRIGWRGLQLPLLSFEVLAGGTEPDVTESTRIAIFNSLEASAGAGFYAVLLQGIPRSIQVDNRLQPDNQAALRNGELAAVQLGGQSMFIPDLEGLEQGLRMARLQQRF</sequence>
<comment type="caution">
    <text evidence="2">The sequence shown here is derived from an EMBL/GenBank/DDBJ whole genome shotgun (WGS) entry which is preliminary data.</text>
</comment>
<gene>
    <name evidence="2" type="ORF">DFQ45_10533</name>
</gene>
<evidence type="ECO:0000259" key="1">
    <source>
        <dbReference type="PROSITE" id="PS50851"/>
    </source>
</evidence>
<dbReference type="AlphaFoldDB" id="A0A4R6TZ21"/>
<dbReference type="RefSeq" id="WP_240622523.1">
    <property type="nucleotide sequence ID" value="NZ_LNJZ01000008.1"/>
</dbReference>
<accession>A0A4R6TZ21</accession>
<dbReference type="GO" id="GO:0006935">
    <property type="term" value="P:chemotaxis"/>
    <property type="evidence" value="ECO:0007669"/>
    <property type="project" value="InterPro"/>
</dbReference>
<proteinExistence type="predicted"/>
<keyword evidence="3" id="KW-1185">Reference proteome</keyword>
<evidence type="ECO:0000313" key="3">
    <source>
        <dbReference type="Proteomes" id="UP000294575"/>
    </source>
</evidence>
<dbReference type="SUPFAM" id="SSF50341">
    <property type="entry name" value="CheW-like"/>
    <property type="match status" value="1"/>
</dbReference>
<dbReference type="EMBL" id="SNYK01000005">
    <property type="protein sequence ID" value="TDQ38122.1"/>
    <property type="molecule type" value="Genomic_DNA"/>
</dbReference>
<dbReference type="SMART" id="SM00260">
    <property type="entry name" value="CheW"/>
    <property type="match status" value="1"/>
</dbReference>
<evidence type="ECO:0000313" key="2">
    <source>
        <dbReference type="EMBL" id="TDQ38122.1"/>
    </source>
</evidence>
<dbReference type="Pfam" id="PF01584">
    <property type="entry name" value="CheW"/>
    <property type="match status" value="1"/>
</dbReference>
<organism evidence="2 3">
    <name type="scientific">Thiopseudomonas denitrificans</name>
    <dbReference type="NCBI Taxonomy" id="1501432"/>
    <lineage>
        <taxon>Bacteria</taxon>
        <taxon>Pseudomonadati</taxon>
        <taxon>Pseudomonadota</taxon>
        <taxon>Gammaproteobacteria</taxon>
        <taxon>Pseudomonadales</taxon>
        <taxon>Pseudomonadaceae</taxon>
        <taxon>Thiopseudomonas</taxon>
    </lineage>
</organism>
<name>A0A4R6TZ21_9GAMM</name>
<dbReference type="InterPro" id="IPR036061">
    <property type="entry name" value="CheW-like_dom_sf"/>
</dbReference>